<dbReference type="EMBL" id="BLLF01004633">
    <property type="protein sequence ID" value="GFH29987.1"/>
    <property type="molecule type" value="Genomic_DNA"/>
</dbReference>
<feature type="compositionally biased region" description="Low complexity" evidence="1">
    <location>
        <begin position="74"/>
        <end position="84"/>
    </location>
</feature>
<feature type="region of interest" description="Disordered" evidence="1">
    <location>
        <begin position="41"/>
        <end position="84"/>
    </location>
</feature>
<evidence type="ECO:0000256" key="1">
    <source>
        <dbReference type="SAM" id="MobiDB-lite"/>
    </source>
</evidence>
<name>A0A6A0ADN9_HAELA</name>
<evidence type="ECO:0000313" key="2">
    <source>
        <dbReference type="EMBL" id="GFH29987.1"/>
    </source>
</evidence>
<accession>A0A6A0ADN9</accession>
<sequence>MQRQTDLAELATLLLAAGARDPANASSSATALQGATLGVDASGAEVSGDDTGAMDAGSHTPDEHTGNGVGGDHAAAAAAELEAA</sequence>
<reference evidence="2 3" key="1">
    <citation type="submission" date="2020-02" db="EMBL/GenBank/DDBJ databases">
        <title>Draft genome sequence of Haematococcus lacustris strain NIES-144.</title>
        <authorList>
            <person name="Morimoto D."/>
            <person name="Nakagawa S."/>
            <person name="Yoshida T."/>
            <person name="Sawayama S."/>
        </authorList>
    </citation>
    <scope>NUCLEOTIDE SEQUENCE [LARGE SCALE GENOMIC DNA]</scope>
    <source>
        <strain evidence="2 3">NIES-144</strain>
    </source>
</reference>
<dbReference type="Proteomes" id="UP000485058">
    <property type="component" value="Unassembled WGS sequence"/>
</dbReference>
<organism evidence="2 3">
    <name type="scientific">Haematococcus lacustris</name>
    <name type="common">Green alga</name>
    <name type="synonym">Haematococcus pluvialis</name>
    <dbReference type="NCBI Taxonomy" id="44745"/>
    <lineage>
        <taxon>Eukaryota</taxon>
        <taxon>Viridiplantae</taxon>
        <taxon>Chlorophyta</taxon>
        <taxon>core chlorophytes</taxon>
        <taxon>Chlorophyceae</taxon>
        <taxon>CS clade</taxon>
        <taxon>Chlamydomonadales</taxon>
        <taxon>Haematococcaceae</taxon>
        <taxon>Haematococcus</taxon>
    </lineage>
</organism>
<protein>
    <submittedName>
        <fullName evidence="2">Uncharacterized protein</fullName>
    </submittedName>
</protein>
<proteinExistence type="predicted"/>
<evidence type="ECO:0000313" key="3">
    <source>
        <dbReference type="Proteomes" id="UP000485058"/>
    </source>
</evidence>
<feature type="non-terminal residue" evidence="2">
    <location>
        <position position="84"/>
    </location>
</feature>
<dbReference type="AlphaFoldDB" id="A0A6A0ADN9"/>
<comment type="caution">
    <text evidence="2">The sequence shown here is derived from an EMBL/GenBank/DDBJ whole genome shotgun (WGS) entry which is preliminary data.</text>
</comment>
<keyword evidence="3" id="KW-1185">Reference proteome</keyword>
<gene>
    <name evidence="2" type="ORF">HaLaN_28752</name>
</gene>